<dbReference type="EMBL" id="CAKKTJ010000246">
    <property type="protein sequence ID" value="CAH0478456.1"/>
    <property type="molecule type" value="Genomic_DNA"/>
</dbReference>
<dbReference type="AlphaFoldDB" id="A0AAU9L3R2"/>
<organism evidence="1 2">
    <name type="scientific">Peronospora belbahrii</name>
    <dbReference type="NCBI Taxonomy" id="622444"/>
    <lineage>
        <taxon>Eukaryota</taxon>
        <taxon>Sar</taxon>
        <taxon>Stramenopiles</taxon>
        <taxon>Oomycota</taxon>
        <taxon>Peronosporomycetes</taxon>
        <taxon>Peronosporales</taxon>
        <taxon>Peronosporaceae</taxon>
        <taxon>Peronospora</taxon>
    </lineage>
</organism>
<evidence type="ECO:0000313" key="2">
    <source>
        <dbReference type="Proteomes" id="UP001160483"/>
    </source>
</evidence>
<gene>
    <name evidence="1" type="ORF">PBS003_LOCUS5152</name>
</gene>
<reference evidence="1" key="1">
    <citation type="submission" date="2021-11" db="EMBL/GenBank/DDBJ databases">
        <authorList>
            <person name="Islam A."/>
            <person name="Islam S."/>
            <person name="Flora M.S."/>
            <person name="Rahman M."/>
            <person name="Ziaur R.M."/>
            <person name="Epstein J.H."/>
            <person name="Hassan M."/>
            <person name="Klassen M."/>
            <person name="Woodard K."/>
            <person name="Webb A."/>
            <person name="Webby R.J."/>
            <person name="El Zowalaty M.E."/>
        </authorList>
    </citation>
    <scope>NUCLEOTIDE SEQUENCE</scope>
    <source>
        <strain evidence="1">Pbs3</strain>
    </source>
</reference>
<comment type="caution">
    <text evidence="1">The sequence shown here is derived from an EMBL/GenBank/DDBJ whole genome shotgun (WGS) entry which is preliminary data.</text>
</comment>
<proteinExistence type="predicted"/>
<sequence length="92" mass="9986">MFILPVGLDLMTDLSVAVEQRLIEIAAWISRHSLFTLGNGVDGPQGCKSMSFPKLPATIYFFTTGYAKNQYLSETQENGGSDGTSHRACVGK</sequence>
<dbReference type="Proteomes" id="UP001160483">
    <property type="component" value="Unassembled WGS sequence"/>
</dbReference>
<accession>A0AAU9L3R2</accession>
<protein>
    <submittedName>
        <fullName evidence="1">Uncharacterized protein</fullName>
    </submittedName>
</protein>
<name>A0AAU9L3R2_9STRA</name>
<evidence type="ECO:0000313" key="1">
    <source>
        <dbReference type="EMBL" id="CAH0478456.1"/>
    </source>
</evidence>